<protein>
    <submittedName>
        <fullName evidence="1">Uncharacterized protein</fullName>
    </submittedName>
</protein>
<dbReference type="AlphaFoldDB" id="A0A4Y4C214"/>
<evidence type="ECO:0000313" key="1">
    <source>
        <dbReference type="EMBL" id="GEC87091.1"/>
    </source>
</evidence>
<comment type="caution">
    <text evidence="1">The sequence shown here is derived from an EMBL/GenBank/DDBJ whole genome shotgun (WGS) entry which is preliminary data.</text>
</comment>
<accession>A0A4Y4C214</accession>
<name>A0A4Y4C214_9CORY</name>
<dbReference type="Proteomes" id="UP000319986">
    <property type="component" value="Unassembled WGS sequence"/>
</dbReference>
<gene>
    <name evidence="1" type="ORF">CVA01_24050</name>
</gene>
<reference evidence="1 2" key="1">
    <citation type="submission" date="2019-06" db="EMBL/GenBank/DDBJ databases">
        <title>Whole genome shotgun sequence of Corynebacterium variabile NBRC 15286.</title>
        <authorList>
            <person name="Hosoyama A."/>
            <person name="Uohara A."/>
            <person name="Ohji S."/>
            <person name="Ichikawa N."/>
        </authorList>
    </citation>
    <scope>NUCLEOTIDE SEQUENCE [LARGE SCALE GENOMIC DNA]</scope>
    <source>
        <strain evidence="1 2">NBRC 15286</strain>
    </source>
</reference>
<proteinExistence type="predicted"/>
<dbReference type="EMBL" id="BJNT01000020">
    <property type="protein sequence ID" value="GEC87091.1"/>
    <property type="molecule type" value="Genomic_DNA"/>
</dbReference>
<sequence>MPPVLPAVSELPVPSDCEVVVAAVESDPEALSAGADWVTVTVDFASSESSPQAASAPTLRTDAVSAARVVRMYRLFMGVTSGDLSG</sequence>
<organism evidence="1 2">
    <name type="scientific">Corynebacterium variabile</name>
    <dbReference type="NCBI Taxonomy" id="1727"/>
    <lineage>
        <taxon>Bacteria</taxon>
        <taxon>Bacillati</taxon>
        <taxon>Actinomycetota</taxon>
        <taxon>Actinomycetes</taxon>
        <taxon>Mycobacteriales</taxon>
        <taxon>Corynebacteriaceae</taxon>
        <taxon>Corynebacterium</taxon>
    </lineage>
</organism>
<evidence type="ECO:0000313" key="2">
    <source>
        <dbReference type="Proteomes" id="UP000319986"/>
    </source>
</evidence>